<keyword evidence="3" id="KW-0551">Lipid droplet</keyword>
<dbReference type="GO" id="GO:0005811">
    <property type="term" value="C:lipid droplet"/>
    <property type="evidence" value="ECO:0007669"/>
    <property type="project" value="UniProtKB-SubCell"/>
</dbReference>
<organism evidence="5 6">
    <name type="scientific">Tetraodon nigroviridis</name>
    <name type="common">Spotted green pufferfish</name>
    <name type="synonym">Chelonodon nigroviridis</name>
    <dbReference type="NCBI Taxonomy" id="99883"/>
    <lineage>
        <taxon>Eukaryota</taxon>
        <taxon>Metazoa</taxon>
        <taxon>Chordata</taxon>
        <taxon>Craniata</taxon>
        <taxon>Vertebrata</taxon>
        <taxon>Euteleostomi</taxon>
        <taxon>Actinopterygii</taxon>
        <taxon>Neopterygii</taxon>
        <taxon>Teleostei</taxon>
        <taxon>Neoteleostei</taxon>
        <taxon>Acanthomorphata</taxon>
        <taxon>Eupercaria</taxon>
        <taxon>Tetraodontiformes</taxon>
        <taxon>Tetradontoidea</taxon>
        <taxon>Tetraodontidae</taxon>
        <taxon>Tetraodon</taxon>
    </lineage>
</organism>
<evidence type="ECO:0000256" key="4">
    <source>
        <dbReference type="PIRNR" id="PIRNR036881"/>
    </source>
</evidence>
<dbReference type="InParanoid" id="H3CP03"/>
<dbReference type="PANTHER" id="PTHR14024:SF25">
    <property type="entry name" value="PERILIPIN-2"/>
    <property type="match status" value="1"/>
</dbReference>
<dbReference type="GO" id="GO:0010890">
    <property type="term" value="P:positive regulation of triglyceride storage"/>
    <property type="evidence" value="ECO:0007669"/>
    <property type="project" value="TreeGrafter"/>
</dbReference>
<dbReference type="GO" id="GO:0019915">
    <property type="term" value="P:lipid storage"/>
    <property type="evidence" value="ECO:0007669"/>
    <property type="project" value="TreeGrafter"/>
</dbReference>
<protein>
    <recommendedName>
        <fullName evidence="4">Perilipin</fullName>
    </recommendedName>
</protein>
<evidence type="ECO:0000256" key="1">
    <source>
        <dbReference type="ARBA" id="ARBA00004502"/>
    </source>
</evidence>
<dbReference type="PANTHER" id="PTHR14024">
    <property type="entry name" value="PERILIPIN"/>
    <property type="match status" value="1"/>
</dbReference>
<evidence type="ECO:0000313" key="6">
    <source>
        <dbReference type="Proteomes" id="UP000007303"/>
    </source>
</evidence>
<dbReference type="Gene3D" id="1.20.120.340">
    <property type="entry name" value="Flagellar protein FliS"/>
    <property type="match status" value="1"/>
</dbReference>
<dbReference type="OMA" id="KEAMHES"/>
<name>H3CP03_TETNG</name>
<dbReference type="Proteomes" id="UP000007303">
    <property type="component" value="Unassembled WGS sequence"/>
</dbReference>
<dbReference type="Ensembl" id="ENSTNIT00000010165.1">
    <property type="protein sequence ID" value="ENSTNIP00000009986.1"/>
    <property type="gene ID" value="ENSTNIG00000007184.1"/>
</dbReference>
<reference evidence="5" key="2">
    <citation type="submission" date="2025-08" db="UniProtKB">
        <authorList>
            <consortium name="Ensembl"/>
        </authorList>
    </citation>
    <scope>IDENTIFICATION</scope>
</reference>
<dbReference type="GeneTree" id="ENSGT00950000182920"/>
<dbReference type="InterPro" id="IPR004279">
    <property type="entry name" value="Perilipin"/>
</dbReference>
<reference evidence="6" key="1">
    <citation type="journal article" date="2004" name="Nature">
        <title>Genome duplication in the teleost fish Tetraodon nigroviridis reveals the early vertebrate proto-karyotype.</title>
        <authorList>
            <person name="Jaillon O."/>
            <person name="Aury J.-M."/>
            <person name="Brunet F."/>
            <person name="Petit J.-L."/>
            <person name="Stange-Thomann N."/>
            <person name="Mauceli E."/>
            <person name="Bouneau L."/>
            <person name="Fischer C."/>
            <person name="Ozouf-Costaz C."/>
            <person name="Bernot A."/>
            <person name="Nicaud S."/>
            <person name="Jaffe D."/>
            <person name="Fisher S."/>
            <person name="Lutfalla G."/>
            <person name="Dossat C."/>
            <person name="Segurens B."/>
            <person name="Dasilva C."/>
            <person name="Salanoubat M."/>
            <person name="Levy M."/>
            <person name="Boudet N."/>
            <person name="Castellano S."/>
            <person name="Anthouard V."/>
            <person name="Jubin C."/>
            <person name="Castelli V."/>
            <person name="Katinka M."/>
            <person name="Vacherie B."/>
            <person name="Biemont C."/>
            <person name="Skalli Z."/>
            <person name="Cattolico L."/>
            <person name="Poulain J."/>
            <person name="De Berardinis V."/>
            <person name="Cruaud C."/>
            <person name="Duprat S."/>
            <person name="Brottier P."/>
            <person name="Coutanceau J.-P."/>
            <person name="Gouzy J."/>
            <person name="Parra G."/>
            <person name="Lardier G."/>
            <person name="Chapple C."/>
            <person name="McKernan K.J."/>
            <person name="McEwan P."/>
            <person name="Bosak S."/>
            <person name="Kellis M."/>
            <person name="Volff J.-N."/>
            <person name="Guigo R."/>
            <person name="Zody M.C."/>
            <person name="Mesirov J."/>
            <person name="Lindblad-Toh K."/>
            <person name="Birren B."/>
            <person name="Nusbaum C."/>
            <person name="Kahn D."/>
            <person name="Robinson-Rechavi M."/>
            <person name="Laudet V."/>
            <person name="Schachter V."/>
            <person name="Quetier F."/>
            <person name="Saurin W."/>
            <person name="Scarpelli C."/>
            <person name="Wincker P."/>
            <person name="Lander E.S."/>
            <person name="Weissenbach J."/>
            <person name="Roest Crollius H."/>
        </authorList>
    </citation>
    <scope>NUCLEOTIDE SEQUENCE [LARGE SCALE GENOMIC DNA]</scope>
</reference>
<dbReference type="GO" id="GO:0005829">
    <property type="term" value="C:cytosol"/>
    <property type="evidence" value="ECO:0007669"/>
    <property type="project" value="TreeGrafter"/>
</dbReference>
<keyword evidence="6" id="KW-1185">Reference proteome</keyword>
<evidence type="ECO:0000256" key="2">
    <source>
        <dbReference type="ARBA" id="ARBA00006311"/>
    </source>
</evidence>
<dbReference type="Pfam" id="PF03036">
    <property type="entry name" value="Perilipin"/>
    <property type="match status" value="2"/>
</dbReference>
<dbReference type="STRING" id="99883.ENSTNIP00000009986"/>
<dbReference type="FunCoup" id="H3CP03">
    <property type="interactions" value="475"/>
</dbReference>
<comment type="similarity">
    <text evidence="2 4">Belongs to the perilipin family.</text>
</comment>
<proteinExistence type="inferred from homology"/>
<accession>H3CP03</accession>
<evidence type="ECO:0000313" key="5">
    <source>
        <dbReference type="Ensembl" id="ENSTNIP00000009986.1"/>
    </source>
</evidence>
<dbReference type="PIRSF" id="PIRSF036881">
    <property type="entry name" value="PAT"/>
    <property type="match status" value="1"/>
</dbReference>
<comment type="subcellular location">
    <subcellularLocation>
        <location evidence="1">Lipid droplet</location>
    </subcellularLocation>
</comment>
<dbReference type="SUPFAM" id="SSF109775">
    <property type="entry name" value="Mannose-6-phosphate receptor binding protein 1 (Tip47), C-terminal domain"/>
    <property type="match status" value="1"/>
</dbReference>
<evidence type="ECO:0000256" key="3">
    <source>
        <dbReference type="ARBA" id="ARBA00022677"/>
    </source>
</evidence>
<dbReference type="AlphaFoldDB" id="H3CP03"/>
<dbReference type="Gene3D" id="3.30.720.170">
    <property type="entry name" value="Perilipin, alpha-beta domain"/>
    <property type="match status" value="1"/>
</dbReference>
<sequence length="370" mass="39677">MAAVAVLPNPSLVERVSSLPLVSSTYGLVWSVYAGTKHTHPYLRSVCEAAEQGARSLGSAVLVTASPILHRLEPQIAVANHLACKGLDRIERTLPILQRPPEQVRAGPPLPSSGSASVSAQIVSSAKDAVSDTLSSAVERTRAVVLGSRLVRLVSSGVDTALSTSESLVDQYLPGTEDEELEPEVRTTKGLPAAAPTYYVRLGCLSARLRKRTYSRAASTLRRSRELMKELQSPAELIQYGRKNIHGANQMLGSLWRSTGPNPEPGPGAEVESGSLALARSLSQQLQTTCLVLVSSLPGLPGQLQQEAPQGPRGVRLERIRESLDHVMDYMVNNTPLNWLVGPFYPRMVAMETPTAGPSSQPCCPEPESP</sequence>
<reference evidence="5" key="3">
    <citation type="submission" date="2025-09" db="UniProtKB">
        <authorList>
            <consortium name="Ensembl"/>
        </authorList>
    </citation>
    <scope>IDENTIFICATION</scope>
</reference>
<dbReference type="HOGENOM" id="CLU_035133_0_1_1"/>